<keyword evidence="3" id="KW-1185">Reference proteome</keyword>
<dbReference type="EMBL" id="JAKZGP010000073">
    <property type="protein sequence ID" value="MCH7411380.1"/>
    <property type="molecule type" value="Genomic_DNA"/>
</dbReference>
<dbReference type="SUPFAM" id="SSF46626">
    <property type="entry name" value="Cytochrome c"/>
    <property type="match status" value="1"/>
</dbReference>
<reference evidence="2" key="1">
    <citation type="submission" date="2022-03" db="EMBL/GenBank/DDBJ databases">
        <title>De novo assembled genomes of Belliella spp. (Cyclobacteriaceae) strains.</title>
        <authorList>
            <person name="Szabo A."/>
            <person name="Korponai K."/>
            <person name="Felfoldi T."/>
        </authorList>
    </citation>
    <scope>NUCLEOTIDE SEQUENCE</scope>
    <source>
        <strain evidence="2">DSM 111904</strain>
    </source>
</reference>
<organism evidence="2 3">
    <name type="scientific">Belliella filtrata</name>
    <dbReference type="NCBI Taxonomy" id="2923435"/>
    <lineage>
        <taxon>Bacteria</taxon>
        <taxon>Pseudomonadati</taxon>
        <taxon>Bacteroidota</taxon>
        <taxon>Cytophagia</taxon>
        <taxon>Cytophagales</taxon>
        <taxon>Cyclobacteriaceae</taxon>
        <taxon>Belliella</taxon>
    </lineage>
</organism>
<accession>A0ABS9V4Q4</accession>
<keyword evidence="1" id="KW-0472">Membrane</keyword>
<dbReference type="RefSeq" id="WP_241349769.1">
    <property type="nucleotide sequence ID" value="NZ_JAKZGP010000073.1"/>
</dbReference>
<keyword evidence="1" id="KW-0812">Transmembrane</keyword>
<evidence type="ECO:0000256" key="1">
    <source>
        <dbReference type="SAM" id="Phobius"/>
    </source>
</evidence>
<evidence type="ECO:0000313" key="2">
    <source>
        <dbReference type="EMBL" id="MCH7411380.1"/>
    </source>
</evidence>
<sequence>MKEQDLKKMLRFIFILGSLAMLLVISMIVGTMLIQQHPEWLHALKENHSSKNNISNQQENEPNEEVEWTPEALEAVGLVEGEGLQLVLTHCTNCHSAKLITQNRFTKEGWIQVIRWMQATQGLWELGDAEAEIVTYLSKHFAPEARGRRIPLEVEWYDL</sequence>
<evidence type="ECO:0000313" key="3">
    <source>
        <dbReference type="Proteomes" id="UP001165489"/>
    </source>
</evidence>
<feature type="transmembrane region" description="Helical" evidence="1">
    <location>
        <begin position="12"/>
        <end position="34"/>
    </location>
</feature>
<name>A0ABS9V4Q4_9BACT</name>
<keyword evidence="1" id="KW-1133">Transmembrane helix</keyword>
<dbReference type="Proteomes" id="UP001165489">
    <property type="component" value="Unassembled WGS sequence"/>
</dbReference>
<gene>
    <name evidence="2" type="ORF">MM239_18445</name>
</gene>
<comment type="caution">
    <text evidence="2">The sequence shown here is derived from an EMBL/GenBank/DDBJ whole genome shotgun (WGS) entry which is preliminary data.</text>
</comment>
<dbReference type="InterPro" id="IPR036909">
    <property type="entry name" value="Cyt_c-like_dom_sf"/>
</dbReference>
<proteinExistence type="predicted"/>
<protein>
    <submittedName>
        <fullName evidence="2">Cytochrome C</fullName>
    </submittedName>
</protein>
<dbReference type="Gene3D" id="1.10.760.10">
    <property type="entry name" value="Cytochrome c-like domain"/>
    <property type="match status" value="1"/>
</dbReference>